<dbReference type="GO" id="GO:0003700">
    <property type="term" value="F:DNA-binding transcription factor activity"/>
    <property type="evidence" value="ECO:0007669"/>
    <property type="project" value="InterPro"/>
</dbReference>
<dbReference type="InterPro" id="IPR011051">
    <property type="entry name" value="RmlC_Cupin_sf"/>
</dbReference>
<dbReference type="Gene3D" id="1.10.10.60">
    <property type="entry name" value="Homeodomain-like"/>
    <property type="match status" value="2"/>
</dbReference>
<dbReference type="GO" id="GO:0043565">
    <property type="term" value="F:sequence-specific DNA binding"/>
    <property type="evidence" value="ECO:0007669"/>
    <property type="project" value="InterPro"/>
</dbReference>
<dbReference type="AlphaFoldDB" id="A0A8T4HES8"/>
<dbReference type="PROSITE" id="PS01124">
    <property type="entry name" value="HTH_ARAC_FAMILY_2"/>
    <property type="match status" value="1"/>
</dbReference>
<comment type="caution">
    <text evidence="5">The sequence shown here is derived from an EMBL/GenBank/DDBJ whole genome shotgun (WGS) entry which is preliminary data.</text>
</comment>
<dbReference type="InterPro" id="IPR003313">
    <property type="entry name" value="AraC-bd"/>
</dbReference>
<protein>
    <submittedName>
        <fullName evidence="5">Helix-turn-helix domain-containing protein</fullName>
    </submittedName>
</protein>
<accession>A0A8T4HES8</accession>
<keyword evidence="1" id="KW-0805">Transcription regulation</keyword>
<reference evidence="5" key="1">
    <citation type="submission" date="2021-03" db="EMBL/GenBank/DDBJ databases">
        <authorList>
            <person name="Lu T."/>
            <person name="Wang Q."/>
            <person name="Han X."/>
        </authorList>
    </citation>
    <scope>NUCLEOTIDE SEQUENCE</scope>
    <source>
        <strain evidence="5">WQ 2009</strain>
    </source>
</reference>
<dbReference type="RefSeq" id="WP_353547347.1">
    <property type="nucleotide sequence ID" value="NZ_JAGKSB010000010.1"/>
</dbReference>
<evidence type="ECO:0000256" key="1">
    <source>
        <dbReference type="ARBA" id="ARBA00023015"/>
    </source>
</evidence>
<dbReference type="PANTHER" id="PTHR43280:SF27">
    <property type="entry name" value="TRANSCRIPTIONAL REGULATOR MTLR"/>
    <property type="match status" value="1"/>
</dbReference>
<dbReference type="SUPFAM" id="SSF51182">
    <property type="entry name" value="RmlC-like cupins"/>
    <property type="match status" value="1"/>
</dbReference>
<dbReference type="SUPFAM" id="SSF46689">
    <property type="entry name" value="Homeodomain-like"/>
    <property type="match status" value="2"/>
</dbReference>
<dbReference type="Gene3D" id="2.60.120.10">
    <property type="entry name" value="Jelly Rolls"/>
    <property type="match status" value="1"/>
</dbReference>
<feature type="domain" description="HTH araC/xylS-type" evidence="4">
    <location>
        <begin position="187"/>
        <end position="285"/>
    </location>
</feature>
<keyword evidence="3" id="KW-0804">Transcription</keyword>
<dbReference type="InterPro" id="IPR014710">
    <property type="entry name" value="RmlC-like_jellyroll"/>
</dbReference>
<sequence length="296" mass="33944">MKPQLLKINSTLAQCFSYRRDREPQQHNNWHYHEELELLYFQEGSGTQFIGDSISSFNAGDLVLVGSNLSHYWLFDQQEHAPDFQYISDVHVVHFKENFLGDYFLQLPENKPLVALFSAAKKGLQIMGPTKGEVVARLQKMASATGIMRITLLLESLALLASSPDYKLLSSLNSGLPQPSVNDVRMADIIDFITHHYRQQIKLAQLSERAGMTENSFCRYFKKHTGKTVVQFLTELRIGHACKLLVENELSIKQIYFETGFQNSVSFYKNFKQQMHMSPLAYQKSVLAKLKRTTLK</sequence>
<organism evidence="5 6">
    <name type="scientific">Rhinopithecimicrobium faecis</name>
    <dbReference type="NCBI Taxonomy" id="2820698"/>
    <lineage>
        <taxon>Bacteria</taxon>
        <taxon>Pseudomonadati</taxon>
        <taxon>Bacteroidota</taxon>
        <taxon>Sphingobacteriia</taxon>
        <taxon>Sphingobacteriales</taxon>
        <taxon>Sphingobacteriaceae</taxon>
        <taxon>Rhinopithecimicrobium</taxon>
    </lineage>
</organism>
<keyword evidence="6" id="KW-1185">Reference proteome</keyword>
<proteinExistence type="predicted"/>
<keyword evidence="2" id="KW-0238">DNA-binding</keyword>
<dbReference type="EMBL" id="JAGKSB010000010">
    <property type="protein sequence ID" value="MBP3943848.1"/>
    <property type="molecule type" value="Genomic_DNA"/>
</dbReference>
<evidence type="ECO:0000259" key="4">
    <source>
        <dbReference type="PROSITE" id="PS01124"/>
    </source>
</evidence>
<evidence type="ECO:0000313" key="5">
    <source>
        <dbReference type="EMBL" id="MBP3943848.1"/>
    </source>
</evidence>
<evidence type="ECO:0000313" key="6">
    <source>
        <dbReference type="Proteomes" id="UP000679691"/>
    </source>
</evidence>
<name>A0A8T4HES8_9SPHI</name>
<dbReference type="PANTHER" id="PTHR43280">
    <property type="entry name" value="ARAC-FAMILY TRANSCRIPTIONAL REGULATOR"/>
    <property type="match status" value="1"/>
</dbReference>
<dbReference type="Pfam" id="PF02311">
    <property type="entry name" value="AraC_binding"/>
    <property type="match status" value="1"/>
</dbReference>
<dbReference type="SMART" id="SM00342">
    <property type="entry name" value="HTH_ARAC"/>
    <property type="match status" value="1"/>
</dbReference>
<dbReference type="Pfam" id="PF12833">
    <property type="entry name" value="HTH_18"/>
    <property type="match status" value="1"/>
</dbReference>
<evidence type="ECO:0000256" key="3">
    <source>
        <dbReference type="ARBA" id="ARBA00023163"/>
    </source>
</evidence>
<dbReference type="InterPro" id="IPR009057">
    <property type="entry name" value="Homeodomain-like_sf"/>
</dbReference>
<gene>
    <name evidence="5" type="ORF">J5U18_09755</name>
</gene>
<dbReference type="InterPro" id="IPR018060">
    <property type="entry name" value="HTH_AraC"/>
</dbReference>
<evidence type="ECO:0000256" key="2">
    <source>
        <dbReference type="ARBA" id="ARBA00023125"/>
    </source>
</evidence>
<dbReference type="Proteomes" id="UP000679691">
    <property type="component" value="Unassembled WGS sequence"/>
</dbReference>